<evidence type="ECO:0000313" key="2">
    <source>
        <dbReference type="EMBL" id="MEQ2198266.1"/>
    </source>
</evidence>
<proteinExistence type="predicted"/>
<evidence type="ECO:0000256" key="1">
    <source>
        <dbReference type="SAM" id="Phobius"/>
    </source>
</evidence>
<sequence>MFTLLSPPAEVTESDKWLGVELALFFPLPSSARTVCSRCCCPLAVGSHCGVVLGREAALLPGGNYWQRQLWRCVFSSPCLFQLPFLLLYNPLPQPDGLQPGSNPFHRAGSPFEHVCTEPSSVLVGPIRLASTDVTGLQEWYMFFFLILCSLNQECLIYWYVRKDYWHLDLSLQKQCYYYYHQIMLIIAINGDNLFCFFTIIMIHVGAAGQPPGNTDWASLSSLVTAFPFLPRVLSLPVILPPLGYSSVQVSSHLQVLARRKSREIQSKLKVCASHQQGWYTLSFALTS</sequence>
<evidence type="ECO:0000313" key="3">
    <source>
        <dbReference type="Proteomes" id="UP001434883"/>
    </source>
</evidence>
<dbReference type="EMBL" id="JAHRIN010019066">
    <property type="protein sequence ID" value="MEQ2198266.1"/>
    <property type="molecule type" value="Genomic_DNA"/>
</dbReference>
<reference evidence="2 3" key="1">
    <citation type="submission" date="2021-06" db="EMBL/GenBank/DDBJ databases">
        <authorList>
            <person name="Palmer J.M."/>
        </authorList>
    </citation>
    <scope>NUCLEOTIDE SEQUENCE [LARGE SCALE GENOMIC DNA]</scope>
    <source>
        <strain evidence="2 3">XC_2019</strain>
        <tissue evidence="2">Muscle</tissue>
    </source>
</reference>
<name>A0ABV0QR26_9TELE</name>
<feature type="transmembrane region" description="Helical" evidence="1">
    <location>
        <begin position="140"/>
        <end position="161"/>
    </location>
</feature>
<keyword evidence="1" id="KW-0812">Transmembrane</keyword>
<keyword evidence="3" id="KW-1185">Reference proteome</keyword>
<gene>
    <name evidence="2" type="ORF">XENOCAPTIV_010305</name>
</gene>
<accession>A0ABV0QR26</accession>
<comment type="caution">
    <text evidence="2">The sequence shown here is derived from an EMBL/GenBank/DDBJ whole genome shotgun (WGS) entry which is preliminary data.</text>
</comment>
<dbReference type="Proteomes" id="UP001434883">
    <property type="component" value="Unassembled WGS sequence"/>
</dbReference>
<keyword evidence="1" id="KW-1133">Transmembrane helix</keyword>
<feature type="transmembrane region" description="Helical" evidence="1">
    <location>
        <begin position="182"/>
        <end position="205"/>
    </location>
</feature>
<keyword evidence="1" id="KW-0472">Membrane</keyword>
<organism evidence="2 3">
    <name type="scientific">Xenoophorus captivus</name>
    <dbReference type="NCBI Taxonomy" id="1517983"/>
    <lineage>
        <taxon>Eukaryota</taxon>
        <taxon>Metazoa</taxon>
        <taxon>Chordata</taxon>
        <taxon>Craniata</taxon>
        <taxon>Vertebrata</taxon>
        <taxon>Euteleostomi</taxon>
        <taxon>Actinopterygii</taxon>
        <taxon>Neopterygii</taxon>
        <taxon>Teleostei</taxon>
        <taxon>Neoteleostei</taxon>
        <taxon>Acanthomorphata</taxon>
        <taxon>Ovalentaria</taxon>
        <taxon>Atherinomorphae</taxon>
        <taxon>Cyprinodontiformes</taxon>
        <taxon>Goodeidae</taxon>
        <taxon>Xenoophorus</taxon>
    </lineage>
</organism>
<protein>
    <submittedName>
        <fullName evidence="2">Uncharacterized protein</fullName>
    </submittedName>
</protein>